<evidence type="ECO:0000313" key="4">
    <source>
        <dbReference type="Proteomes" id="UP000245207"/>
    </source>
</evidence>
<keyword evidence="3" id="KW-0808">Transferase</keyword>
<dbReference type="GO" id="GO:0003964">
    <property type="term" value="F:RNA-directed DNA polymerase activity"/>
    <property type="evidence" value="ECO:0007669"/>
    <property type="project" value="UniProtKB-KW"/>
</dbReference>
<dbReference type="GO" id="GO:0006508">
    <property type="term" value="P:proteolysis"/>
    <property type="evidence" value="ECO:0007669"/>
    <property type="project" value="InterPro"/>
</dbReference>
<dbReference type="Pfam" id="PF03732">
    <property type="entry name" value="Retrotrans_gag"/>
    <property type="match status" value="1"/>
</dbReference>
<dbReference type="InterPro" id="IPR021109">
    <property type="entry name" value="Peptidase_aspartic_dom_sf"/>
</dbReference>
<organism evidence="3 4">
    <name type="scientific">Artemisia annua</name>
    <name type="common">Sweet wormwood</name>
    <dbReference type="NCBI Taxonomy" id="35608"/>
    <lineage>
        <taxon>Eukaryota</taxon>
        <taxon>Viridiplantae</taxon>
        <taxon>Streptophyta</taxon>
        <taxon>Embryophyta</taxon>
        <taxon>Tracheophyta</taxon>
        <taxon>Spermatophyta</taxon>
        <taxon>Magnoliopsida</taxon>
        <taxon>eudicotyledons</taxon>
        <taxon>Gunneridae</taxon>
        <taxon>Pentapetalae</taxon>
        <taxon>asterids</taxon>
        <taxon>campanulids</taxon>
        <taxon>Asterales</taxon>
        <taxon>Asteraceae</taxon>
        <taxon>Asteroideae</taxon>
        <taxon>Anthemideae</taxon>
        <taxon>Artemisiinae</taxon>
        <taxon>Artemisia</taxon>
    </lineage>
</organism>
<dbReference type="OrthoDB" id="1751327at2759"/>
<keyword evidence="3" id="KW-0548">Nucleotidyltransferase</keyword>
<dbReference type="InterPro" id="IPR005162">
    <property type="entry name" value="Retrotrans_gag_dom"/>
</dbReference>
<dbReference type="GO" id="GO:0004190">
    <property type="term" value="F:aspartic-type endopeptidase activity"/>
    <property type="evidence" value="ECO:0007669"/>
    <property type="project" value="InterPro"/>
</dbReference>
<protein>
    <submittedName>
        <fullName evidence="3">Reverse transcriptase domain-containing protein</fullName>
    </submittedName>
</protein>
<feature type="domain" description="Retrotransposon gag" evidence="2">
    <location>
        <begin position="314"/>
        <end position="409"/>
    </location>
</feature>
<feature type="region of interest" description="Disordered" evidence="1">
    <location>
        <begin position="445"/>
        <end position="582"/>
    </location>
</feature>
<comment type="caution">
    <text evidence="3">The sequence shown here is derived from an EMBL/GenBank/DDBJ whole genome shotgun (WGS) entry which is preliminary data.</text>
</comment>
<feature type="compositionally biased region" description="Polar residues" evidence="1">
    <location>
        <begin position="570"/>
        <end position="582"/>
    </location>
</feature>
<dbReference type="STRING" id="35608.A0A2U1NM80"/>
<gene>
    <name evidence="3" type="ORF">CTI12_AA175640</name>
</gene>
<dbReference type="SUPFAM" id="SSF50630">
    <property type="entry name" value="Acid proteases"/>
    <property type="match status" value="1"/>
</dbReference>
<dbReference type="Gene3D" id="2.40.70.10">
    <property type="entry name" value="Acid Proteases"/>
    <property type="match status" value="1"/>
</dbReference>
<accession>A0A2U1NM80</accession>
<dbReference type="Pfam" id="PF08284">
    <property type="entry name" value="RVP_2"/>
    <property type="match status" value="1"/>
</dbReference>
<keyword evidence="4" id="KW-1185">Reference proteome</keyword>
<keyword evidence="3" id="KW-0695">RNA-directed DNA polymerase</keyword>
<dbReference type="CDD" id="cd00303">
    <property type="entry name" value="retropepsin_like"/>
    <property type="match status" value="1"/>
</dbReference>
<dbReference type="PANTHER" id="PTHR15503">
    <property type="entry name" value="LDOC1 RELATED"/>
    <property type="match status" value="1"/>
</dbReference>
<dbReference type="PANTHER" id="PTHR15503:SF42">
    <property type="entry name" value="ZINC FINGER, CCHC-TYPE, RETROTRANSPOSON GAG DOMAIN, ASPARTIC PEPTIDASE DOMAIN PROTEIN-RELATED"/>
    <property type="match status" value="1"/>
</dbReference>
<reference evidence="3 4" key="1">
    <citation type="journal article" date="2018" name="Mol. Plant">
        <title>The genome of Artemisia annua provides insight into the evolution of Asteraceae family and artemisinin biosynthesis.</title>
        <authorList>
            <person name="Shen Q."/>
            <person name="Zhang L."/>
            <person name="Liao Z."/>
            <person name="Wang S."/>
            <person name="Yan T."/>
            <person name="Shi P."/>
            <person name="Liu M."/>
            <person name="Fu X."/>
            <person name="Pan Q."/>
            <person name="Wang Y."/>
            <person name="Lv Z."/>
            <person name="Lu X."/>
            <person name="Zhang F."/>
            <person name="Jiang W."/>
            <person name="Ma Y."/>
            <person name="Chen M."/>
            <person name="Hao X."/>
            <person name="Li L."/>
            <person name="Tang Y."/>
            <person name="Lv G."/>
            <person name="Zhou Y."/>
            <person name="Sun X."/>
            <person name="Brodelius P.E."/>
            <person name="Rose J.K.C."/>
            <person name="Tang K."/>
        </authorList>
    </citation>
    <scope>NUCLEOTIDE SEQUENCE [LARGE SCALE GENOMIC DNA]</scope>
    <source>
        <strain evidence="4">cv. Huhao1</strain>
        <tissue evidence="3">Leaf</tissue>
    </source>
</reference>
<dbReference type="EMBL" id="PKPP01002543">
    <property type="protein sequence ID" value="PWA74581.1"/>
    <property type="molecule type" value="Genomic_DNA"/>
</dbReference>
<dbReference type="InterPro" id="IPR032567">
    <property type="entry name" value="RTL1-rel"/>
</dbReference>
<feature type="compositionally biased region" description="Polar residues" evidence="1">
    <location>
        <begin position="500"/>
        <end position="548"/>
    </location>
</feature>
<dbReference type="Proteomes" id="UP000245207">
    <property type="component" value="Unassembled WGS sequence"/>
</dbReference>
<dbReference type="AlphaFoldDB" id="A0A2U1NM80"/>
<dbReference type="PROSITE" id="PS00141">
    <property type="entry name" value="ASP_PROTEASE"/>
    <property type="match status" value="1"/>
</dbReference>
<sequence>MVCGFCKLVPDSHSHLFFECDFPRKVWSRLKYLVRLDNAPDSWQNLIDFMASRPVKKSIWNILQRLLIGACVYYIWEERNLRIFQGRARSFDEVCCQIRDVVRGRAMGLRLKASIQVFNAANLWDFHVKQLVSYGRGVIFVLKSGLSFIDREICGISLMGSIAMKSGVFNWYFADYHLFLVFKGCLEKGIMNIREYIGCLGNFVESWTIGAVIHFGPWAHKSCNAVKRVNKSDNGINVSIFISCDVSEACFGNVMRNDGAGSSNEGIHVWIERFNKLKPNSFLSATTPTAASDWINHCEKLFQVIGCPDGVKARLAAFKFDGDALNWWTSYIQAKSADFVETCTWVAFREAFYKRFIPLSEQQRFEREYGAIYQEERENAAEYMERFLRLASFVGPTVTGDATRQARHYKWGLKRWVLDRIVNTDYADVSLACDAARNIELLHEGGNSNKRSRDGDRIQNRSSGQQDKGSGYQGRAEQNYDHRGRSDRQYDNRGKFNRGYDQSRQFQRGSDYRSSGRQNDKSGNTNPRQSSRGYQNNKYSGNGSSYQQHRSEHQVRNCPKKASIVPAGPSQPSISSGRVHSLTREQAVNSSGTITGFIHIGDFTAFVLFDTGATHSIISITFSKKLKLTPTPLMNSMSISTPMKSNVIIDHEFLDCPLRFDDRIRPANLLPLDMLDFDLILGMDWLTSHRATIVCHERKVIFRDLFKPEFVYFGSQPFRTIKIISALKARTLLSHGCAGFIASIKDTSIESPSIDSIRIVLKLDLRGWLWDERVWTYPRALS</sequence>
<feature type="compositionally biased region" description="Basic and acidic residues" evidence="1">
    <location>
        <begin position="478"/>
        <end position="494"/>
    </location>
</feature>
<name>A0A2U1NM80_ARTAN</name>
<evidence type="ECO:0000256" key="1">
    <source>
        <dbReference type="SAM" id="MobiDB-lite"/>
    </source>
</evidence>
<dbReference type="InterPro" id="IPR001969">
    <property type="entry name" value="Aspartic_peptidase_AS"/>
</dbReference>
<proteinExistence type="predicted"/>
<evidence type="ECO:0000259" key="2">
    <source>
        <dbReference type="Pfam" id="PF03732"/>
    </source>
</evidence>
<evidence type="ECO:0000313" key="3">
    <source>
        <dbReference type="EMBL" id="PWA74581.1"/>
    </source>
</evidence>